<dbReference type="EMBL" id="FQUT01000001">
    <property type="protein sequence ID" value="SHE48868.1"/>
    <property type="molecule type" value="Genomic_DNA"/>
</dbReference>
<proteinExistence type="predicted"/>
<dbReference type="Pfam" id="PF02518">
    <property type="entry name" value="HATPase_c"/>
    <property type="match status" value="1"/>
</dbReference>
<keyword evidence="2" id="KW-0418">Kinase</keyword>
<evidence type="ECO:0000313" key="2">
    <source>
        <dbReference type="EMBL" id="SHE48868.1"/>
    </source>
</evidence>
<dbReference type="OrthoDB" id="2041081at2"/>
<organism evidence="2 3">
    <name type="scientific">Chryseobacterium arachidis</name>
    <dbReference type="NCBI Taxonomy" id="1416778"/>
    <lineage>
        <taxon>Bacteria</taxon>
        <taxon>Pseudomonadati</taxon>
        <taxon>Bacteroidota</taxon>
        <taxon>Flavobacteriia</taxon>
        <taxon>Flavobacteriales</taxon>
        <taxon>Weeksellaceae</taxon>
        <taxon>Chryseobacterium group</taxon>
        <taxon>Chryseobacterium</taxon>
    </lineage>
</organism>
<dbReference type="Gene3D" id="3.30.565.10">
    <property type="entry name" value="Histidine kinase-like ATPase, C-terminal domain"/>
    <property type="match status" value="1"/>
</dbReference>
<dbReference type="Proteomes" id="UP000184518">
    <property type="component" value="Unassembled WGS sequence"/>
</dbReference>
<gene>
    <name evidence="2" type="ORF">SAMN05443633_101344</name>
</gene>
<feature type="domain" description="Histidine kinase/HSP90-like ATPase" evidence="1">
    <location>
        <begin position="17"/>
        <end position="88"/>
    </location>
</feature>
<dbReference type="RefSeq" id="WP_072952892.1">
    <property type="nucleotide sequence ID" value="NZ_FQUT01000001.1"/>
</dbReference>
<sequence length="613" mass="71784">MKVKLGQAVKMFFGNSSLEMVYFEALSNAMDAGATLIDIKISIDAVNRPETLTVEIIDNGVGFDDNRYKKFSNLFDVEESSHKGLGRLVYLCYFDEIIVQSQFEKDKKRLFTFNQQFEEEKFSIISNSSEQIGTSLKMQSYTLQKIAKSEYIYPQFLKKRILQEFYSRLFKYKIENRIIEINIFATIDGKSYKEFLTSSEIPDMQCVNIDDSSLNLYENFQLYYSIEKCDPHETALISAISVDNRTFKVELVADENIPTGYKMIFLLFSDFFTGKVDAARQNLTLTKVELKEIQKLFRKKVTSLIEKHIPRVKVTNEKIKTSLIDRYPHLNGYFDTDNIGYIKRNEILRNAQEEFFKAQKELLDATQLTDEQFKKSLEISDRALTEYILFRQLTIEKLRNSTKDDSETYLHEIIASKGKNGKFLKENLINDIYKNNSWLLDDKYMTYEVTLSDREMSELVTYLVDEEVEKDIDRPDFAFIFSNNPNENKPFDVVIVEIKKRGVNQYDNLKTINQLETRARNLNKYYNNKVQRVWYYGIIEFNDEIELALSGRFTELYSSGKLYYTETEVAISLRPKMTIPIGIFMWDIDAVVRDADARNSTFLNFIKSKFSTQ</sequence>
<reference evidence="3" key="1">
    <citation type="submission" date="2016-11" db="EMBL/GenBank/DDBJ databases">
        <authorList>
            <person name="Varghese N."/>
            <person name="Submissions S."/>
        </authorList>
    </citation>
    <scope>NUCLEOTIDE SEQUENCE [LARGE SCALE GENOMIC DNA]</scope>
    <source>
        <strain evidence="3">DSM 27619</strain>
    </source>
</reference>
<evidence type="ECO:0000313" key="3">
    <source>
        <dbReference type="Proteomes" id="UP000184518"/>
    </source>
</evidence>
<keyword evidence="2" id="KW-0808">Transferase</keyword>
<protein>
    <submittedName>
        <fullName evidence="2">Histidine kinase-, DNA gyrase B-, and HSP90-like ATPase</fullName>
    </submittedName>
</protein>
<accession>A0A1M4TWN1</accession>
<dbReference type="GO" id="GO:0016301">
    <property type="term" value="F:kinase activity"/>
    <property type="evidence" value="ECO:0007669"/>
    <property type="project" value="UniProtKB-KW"/>
</dbReference>
<dbReference type="STRING" id="1416778.SAMN05443633_101344"/>
<keyword evidence="3" id="KW-1185">Reference proteome</keyword>
<dbReference type="InterPro" id="IPR003594">
    <property type="entry name" value="HATPase_dom"/>
</dbReference>
<dbReference type="SUPFAM" id="SSF55874">
    <property type="entry name" value="ATPase domain of HSP90 chaperone/DNA topoisomerase II/histidine kinase"/>
    <property type="match status" value="1"/>
</dbReference>
<dbReference type="AlphaFoldDB" id="A0A1M4TWN1"/>
<name>A0A1M4TWN1_9FLAO</name>
<evidence type="ECO:0000259" key="1">
    <source>
        <dbReference type="Pfam" id="PF02518"/>
    </source>
</evidence>
<dbReference type="InterPro" id="IPR036890">
    <property type="entry name" value="HATPase_C_sf"/>
</dbReference>